<dbReference type="InterPro" id="IPR053134">
    <property type="entry name" value="RNA-dir_DNA_polymerase"/>
</dbReference>
<dbReference type="CDD" id="cd01647">
    <property type="entry name" value="RT_LTR"/>
    <property type="match status" value="1"/>
</dbReference>
<dbReference type="Pfam" id="PF00098">
    <property type="entry name" value="zf-CCHC"/>
    <property type="match status" value="1"/>
</dbReference>
<dbReference type="InterPro" id="IPR043502">
    <property type="entry name" value="DNA/RNA_pol_sf"/>
</dbReference>
<evidence type="ECO:0000256" key="1">
    <source>
        <dbReference type="PROSITE-ProRule" id="PRU00047"/>
    </source>
</evidence>
<name>A0A7J6AV98_AMEME</name>
<organism evidence="4 5">
    <name type="scientific">Ameiurus melas</name>
    <name type="common">Black bullhead</name>
    <name type="synonym">Silurus melas</name>
    <dbReference type="NCBI Taxonomy" id="219545"/>
    <lineage>
        <taxon>Eukaryota</taxon>
        <taxon>Metazoa</taxon>
        <taxon>Chordata</taxon>
        <taxon>Craniata</taxon>
        <taxon>Vertebrata</taxon>
        <taxon>Euteleostomi</taxon>
        <taxon>Actinopterygii</taxon>
        <taxon>Neopterygii</taxon>
        <taxon>Teleostei</taxon>
        <taxon>Ostariophysi</taxon>
        <taxon>Siluriformes</taxon>
        <taxon>Ictaluridae</taxon>
        <taxon>Ameiurus</taxon>
    </lineage>
</organism>
<dbReference type="PANTHER" id="PTHR24559:SF435">
    <property type="entry name" value="RIBONUCLEASE H"/>
    <property type="match status" value="1"/>
</dbReference>
<keyword evidence="1" id="KW-0862">Zinc</keyword>
<sequence length="651" mass="73741">MNRVRMEQLVKGALTHDMIVLRIRMSHTLENPPTFSQLMREVREEENWISKREGVKTTVTAAPITVPPTSVSSELSSLRNEVKELSSQVAKLLSVTPVTPKPEKFTAKTTSTQRTLDTSAYDAPSTVTPFRPLQPGVFCYNCGQDGHTRRECKEPEDLRKVHQKLIKVHRHQGKLSRSQVKERFYDTYLKHIPIHPLNELELWGLLWGLSTEQYPYDGYLSIQLEFSSAVSGIAQTIDTLALLCPDHEKDKDVAILVGTNTKLVKKMFQYCKEQAGDHFLSTLTIHPALREAYGTFTQSDTPEDVNKHGTVWFTKRKAIILHPGQVFKVTGTPKFHGDFTGQLALVDQPTDTFSPELWVRPEVHPATVVSSKRITVTIKNLSTKKVTVKRGTPLAHIFPVTPVPLPSGQCAEEVASELDPASFDFGASPMPEEAKRRLCEKMLKRREVFSCHEWDVGCSKTTSHEIRLKDARPFRERSRRLPPADFEDLRQHLQELQAKGIISESRSPYASPIVIVRKKSGKVRMCVDYRTLNLRTVPDQYTVPRIEDALYCLSGSKWFSVLDLRSGYYQVPMGEADKEKTAFICPLGFYQFERMPQGISGAPATFQRVMERTVGDMNFLEANKDSLHHNETITSCVYIMTSSNNVATDYN</sequence>
<accession>A0A7J6AV98</accession>
<dbReference type="SUPFAM" id="SSF56672">
    <property type="entry name" value="DNA/RNA polymerases"/>
    <property type="match status" value="1"/>
</dbReference>
<dbReference type="InterPro" id="IPR001878">
    <property type="entry name" value="Znf_CCHC"/>
</dbReference>
<proteinExistence type="predicted"/>
<dbReference type="InterPro" id="IPR036875">
    <property type="entry name" value="Znf_CCHC_sf"/>
</dbReference>
<dbReference type="InterPro" id="IPR000477">
    <property type="entry name" value="RT_dom"/>
</dbReference>
<dbReference type="PROSITE" id="PS50878">
    <property type="entry name" value="RT_POL"/>
    <property type="match status" value="1"/>
</dbReference>
<dbReference type="Proteomes" id="UP000593565">
    <property type="component" value="Unassembled WGS sequence"/>
</dbReference>
<dbReference type="SMART" id="SM00343">
    <property type="entry name" value="ZnF_C2HC"/>
    <property type="match status" value="1"/>
</dbReference>
<dbReference type="Pfam" id="PF00078">
    <property type="entry name" value="RVT_1"/>
    <property type="match status" value="1"/>
</dbReference>
<feature type="domain" description="Reverse transcriptase" evidence="3">
    <location>
        <begin position="497"/>
        <end position="651"/>
    </location>
</feature>
<dbReference type="Gene3D" id="4.10.60.10">
    <property type="entry name" value="Zinc finger, CCHC-type"/>
    <property type="match status" value="1"/>
</dbReference>
<keyword evidence="5" id="KW-1185">Reference proteome</keyword>
<comment type="caution">
    <text evidence="4">The sequence shown here is derived from an EMBL/GenBank/DDBJ whole genome shotgun (WGS) entry which is preliminary data.</text>
</comment>
<dbReference type="Gene3D" id="3.10.10.10">
    <property type="entry name" value="HIV Type 1 Reverse Transcriptase, subunit A, domain 1"/>
    <property type="match status" value="1"/>
</dbReference>
<dbReference type="GO" id="GO:0003676">
    <property type="term" value="F:nucleic acid binding"/>
    <property type="evidence" value="ECO:0007669"/>
    <property type="project" value="InterPro"/>
</dbReference>
<evidence type="ECO:0000313" key="4">
    <source>
        <dbReference type="EMBL" id="KAF4086823.1"/>
    </source>
</evidence>
<dbReference type="PANTHER" id="PTHR24559">
    <property type="entry name" value="TRANSPOSON TY3-I GAG-POL POLYPROTEIN"/>
    <property type="match status" value="1"/>
</dbReference>
<dbReference type="EMBL" id="JAAGNN010000007">
    <property type="protein sequence ID" value="KAF4086823.1"/>
    <property type="molecule type" value="Genomic_DNA"/>
</dbReference>
<dbReference type="SUPFAM" id="SSF57756">
    <property type="entry name" value="Retrovirus zinc finger-like domains"/>
    <property type="match status" value="1"/>
</dbReference>
<evidence type="ECO:0000313" key="5">
    <source>
        <dbReference type="Proteomes" id="UP000593565"/>
    </source>
</evidence>
<protein>
    <recommendedName>
        <fullName evidence="6">CCHC-type domain-containing protein</fullName>
    </recommendedName>
</protein>
<evidence type="ECO:0000259" key="2">
    <source>
        <dbReference type="PROSITE" id="PS50158"/>
    </source>
</evidence>
<reference evidence="4 5" key="1">
    <citation type="submission" date="2020-02" db="EMBL/GenBank/DDBJ databases">
        <title>A chromosome-scale genome assembly of the black bullhead catfish (Ameiurus melas).</title>
        <authorList>
            <person name="Wen M."/>
            <person name="Zham M."/>
            <person name="Cabau C."/>
            <person name="Klopp C."/>
            <person name="Donnadieu C."/>
            <person name="Roques C."/>
            <person name="Bouchez O."/>
            <person name="Lampietro C."/>
            <person name="Jouanno E."/>
            <person name="Herpin A."/>
            <person name="Louis A."/>
            <person name="Berthelot C."/>
            <person name="Parey E."/>
            <person name="Roest-Crollius H."/>
            <person name="Braasch I."/>
            <person name="Postlethwait J."/>
            <person name="Robinson-Rechavi M."/>
            <person name="Echchiki A."/>
            <person name="Begum T."/>
            <person name="Montfort J."/>
            <person name="Schartl M."/>
            <person name="Bobe J."/>
            <person name="Guiguen Y."/>
        </authorList>
    </citation>
    <scope>NUCLEOTIDE SEQUENCE [LARGE SCALE GENOMIC DNA]</scope>
    <source>
        <strain evidence="4">M_S1</strain>
        <tissue evidence="4">Blood</tissue>
    </source>
</reference>
<feature type="domain" description="CCHC-type" evidence="2">
    <location>
        <begin position="139"/>
        <end position="154"/>
    </location>
</feature>
<dbReference type="FunFam" id="3.10.10.10:FF:000004">
    <property type="entry name" value="Uncharacterized protein"/>
    <property type="match status" value="1"/>
</dbReference>
<gene>
    <name evidence="4" type="ORF">AMELA_G00088740</name>
</gene>
<evidence type="ECO:0008006" key="6">
    <source>
        <dbReference type="Google" id="ProtNLM"/>
    </source>
</evidence>
<dbReference type="PROSITE" id="PS50158">
    <property type="entry name" value="ZF_CCHC"/>
    <property type="match status" value="1"/>
</dbReference>
<dbReference type="GO" id="GO:0008270">
    <property type="term" value="F:zinc ion binding"/>
    <property type="evidence" value="ECO:0007669"/>
    <property type="project" value="UniProtKB-KW"/>
</dbReference>
<evidence type="ECO:0000259" key="3">
    <source>
        <dbReference type="PROSITE" id="PS50878"/>
    </source>
</evidence>
<keyword evidence="1" id="KW-0479">Metal-binding</keyword>
<dbReference type="AlphaFoldDB" id="A0A7J6AV98"/>
<keyword evidence="1" id="KW-0863">Zinc-finger</keyword>